<dbReference type="PROSITE" id="PS51186">
    <property type="entry name" value="GNAT"/>
    <property type="match status" value="1"/>
</dbReference>
<dbReference type="Pfam" id="PF00583">
    <property type="entry name" value="Acetyltransf_1"/>
    <property type="match status" value="1"/>
</dbReference>
<dbReference type="InterPro" id="IPR016181">
    <property type="entry name" value="Acyl_CoA_acyltransferase"/>
</dbReference>
<evidence type="ECO:0000313" key="2">
    <source>
        <dbReference type="EMBL" id="OWQ95172.1"/>
    </source>
</evidence>
<dbReference type="Gene3D" id="3.40.630.30">
    <property type="match status" value="1"/>
</dbReference>
<dbReference type="AlphaFoldDB" id="A0A2D0AN40"/>
<dbReference type="EMBL" id="NISJ01000008">
    <property type="protein sequence ID" value="OWQ95172.1"/>
    <property type="molecule type" value="Genomic_DNA"/>
</dbReference>
<comment type="caution">
    <text evidence="2">The sequence shown here is derived from an EMBL/GenBank/DDBJ whole genome shotgun (WGS) entry which is preliminary data.</text>
</comment>
<protein>
    <submittedName>
        <fullName evidence="2">GNAT family N-acetyltransferase</fullName>
    </submittedName>
</protein>
<dbReference type="Proteomes" id="UP000197097">
    <property type="component" value="Unassembled WGS sequence"/>
</dbReference>
<dbReference type="OrthoDB" id="359414at2"/>
<proteinExistence type="predicted"/>
<reference evidence="2 3" key="1">
    <citation type="journal article" date="2002" name="Int. J. Syst. Evol. Microbiol.">
        <title>Sphingopyxis witflariensis sp. nov., isolated from activated sludge.</title>
        <authorList>
            <person name="Kampfer P."/>
            <person name="Witzenberger R."/>
            <person name="Denner E.B."/>
            <person name="Busse H.J."/>
            <person name="Neef A."/>
        </authorList>
    </citation>
    <scope>NUCLEOTIDE SEQUENCE [LARGE SCALE GENOMIC DNA]</scope>
    <source>
        <strain evidence="2 3">DSM 14551</strain>
    </source>
</reference>
<evidence type="ECO:0000313" key="3">
    <source>
        <dbReference type="Proteomes" id="UP000197097"/>
    </source>
</evidence>
<accession>A0A2D0AN40</accession>
<evidence type="ECO:0000259" key="1">
    <source>
        <dbReference type="PROSITE" id="PS51186"/>
    </source>
</evidence>
<feature type="domain" description="N-acetyltransferase" evidence="1">
    <location>
        <begin position="5"/>
        <end position="159"/>
    </location>
</feature>
<keyword evidence="2" id="KW-0808">Transferase</keyword>
<dbReference type="GO" id="GO:0016747">
    <property type="term" value="F:acyltransferase activity, transferring groups other than amino-acyl groups"/>
    <property type="evidence" value="ECO:0007669"/>
    <property type="project" value="InterPro"/>
</dbReference>
<sequence length="159" mass="17212">MSGAGVWRPMRADDLPTVVRISDAVHGDFTEPLETFVDRLAHYPAGCAILDRDGEALGYLIGHPWPRDAAPPKLGVRMDSIPTSDSYYLHDIALLPAARGTGAGATATAFVVHQAEVEGCRDVRLVAIQGADSYWHRQGFDYVAADPYGPGSHLMQRVL</sequence>
<keyword evidence="3" id="KW-1185">Reference proteome</keyword>
<gene>
    <name evidence="2" type="ORF">CDQ91_14765</name>
</gene>
<dbReference type="InterPro" id="IPR000182">
    <property type="entry name" value="GNAT_dom"/>
</dbReference>
<dbReference type="SUPFAM" id="SSF55729">
    <property type="entry name" value="Acyl-CoA N-acyltransferases (Nat)"/>
    <property type="match status" value="1"/>
</dbReference>
<organism evidence="2 3">
    <name type="scientific">Sphingopyxis witflariensis</name>
    <dbReference type="NCBI Taxonomy" id="173675"/>
    <lineage>
        <taxon>Bacteria</taxon>
        <taxon>Pseudomonadati</taxon>
        <taxon>Pseudomonadota</taxon>
        <taxon>Alphaproteobacteria</taxon>
        <taxon>Sphingomonadales</taxon>
        <taxon>Sphingomonadaceae</taxon>
        <taxon>Sphingopyxis</taxon>
    </lineage>
</organism>
<name>A0A2D0AN40_9SPHN</name>
<dbReference type="RefSeq" id="WP_088473503.1">
    <property type="nucleotide sequence ID" value="NZ_NISJ01000008.1"/>
</dbReference>